<comment type="caution">
    <text evidence="7">The sequence shown here is derived from an EMBL/GenBank/DDBJ whole genome shotgun (WGS) entry which is preliminary data.</text>
</comment>
<protein>
    <recommendedName>
        <fullName evidence="9">Peptidoglycan bridge formation protein FemAB</fullName>
    </recommendedName>
</protein>
<evidence type="ECO:0000256" key="5">
    <source>
        <dbReference type="ARBA" id="ARBA00023315"/>
    </source>
</evidence>
<dbReference type="GO" id="GO:0009252">
    <property type="term" value="P:peptidoglycan biosynthetic process"/>
    <property type="evidence" value="ECO:0007669"/>
    <property type="project" value="UniProtKB-KW"/>
</dbReference>
<dbReference type="GO" id="GO:0008360">
    <property type="term" value="P:regulation of cell shape"/>
    <property type="evidence" value="ECO:0007669"/>
    <property type="project" value="UniProtKB-KW"/>
</dbReference>
<name>A0A2M6WNV1_9BACT</name>
<dbReference type="PANTHER" id="PTHR36174:SF1">
    <property type="entry name" value="LIPID II:GLYCINE GLYCYLTRANSFERASE"/>
    <property type="match status" value="1"/>
</dbReference>
<organism evidence="7 8">
    <name type="scientific">Candidatus Falkowbacteria bacterium CG10_big_fil_rev_8_21_14_0_10_39_9</name>
    <dbReference type="NCBI Taxonomy" id="1974566"/>
    <lineage>
        <taxon>Bacteria</taxon>
        <taxon>Candidatus Falkowiibacteriota</taxon>
    </lineage>
</organism>
<dbReference type="AlphaFoldDB" id="A0A2M6WNV1"/>
<proteinExistence type="inferred from homology"/>
<dbReference type="GO" id="GO:0016755">
    <property type="term" value="F:aminoacyltransferase activity"/>
    <property type="evidence" value="ECO:0007669"/>
    <property type="project" value="InterPro"/>
</dbReference>
<dbReference type="EMBL" id="PFAQ01000051">
    <property type="protein sequence ID" value="PIT94450.1"/>
    <property type="molecule type" value="Genomic_DNA"/>
</dbReference>
<evidence type="ECO:0000256" key="2">
    <source>
        <dbReference type="ARBA" id="ARBA00022679"/>
    </source>
</evidence>
<gene>
    <name evidence="7" type="ORF">COT98_03555</name>
</gene>
<dbReference type="InterPro" id="IPR016181">
    <property type="entry name" value="Acyl_CoA_acyltransferase"/>
</dbReference>
<accession>A0A2M6WNV1</accession>
<keyword evidence="2" id="KW-0808">Transferase</keyword>
<keyword evidence="5" id="KW-0012">Acyltransferase</keyword>
<keyword evidence="4" id="KW-0573">Peptidoglycan synthesis</keyword>
<evidence type="ECO:0000256" key="1">
    <source>
        <dbReference type="ARBA" id="ARBA00009943"/>
    </source>
</evidence>
<dbReference type="Gene3D" id="3.40.630.30">
    <property type="match status" value="1"/>
</dbReference>
<reference evidence="8" key="1">
    <citation type="submission" date="2017-09" db="EMBL/GenBank/DDBJ databases">
        <title>Depth-based differentiation of microbial function through sediment-hosted aquifers and enrichment of novel symbionts in the deep terrestrial subsurface.</title>
        <authorList>
            <person name="Probst A.J."/>
            <person name="Ladd B."/>
            <person name="Jarett J.K."/>
            <person name="Geller-Mcgrath D.E."/>
            <person name="Sieber C.M.K."/>
            <person name="Emerson J.B."/>
            <person name="Anantharaman K."/>
            <person name="Thomas B.C."/>
            <person name="Malmstrom R."/>
            <person name="Stieglmeier M."/>
            <person name="Klingl A."/>
            <person name="Woyke T."/>
            <person name="Ryan C.M."/>
            <person name="Banfield J.F."/>
        </authorList>
    </citation>
    <scope>NUCLEOTIDE SEQUENCE [LARGE SCALE GENOMIC DNA]</scope>
</reference>
<dbReference type="PANTHER" id="PTHR36174">
    <property type="entry name" value="LIPID II:GLYCINE GLYCYLTRANSFERASE"/>
    <property type="match status" value="1"/>
</dbReference>
<dbReference type="GO" id="GO:0071555">
    <property type="term" value="P:cell wall organization"/>
    <property type="evidence" value="ECO:0007669"/>
    <property type="project" value="UniProtKB-KW"/>
</dbReference>
<dbReference type="Proteomes" id="UP000228900">
    <property type="component" value="Unassembled WGS sequence"/>
</dbReference>
<dbReference type="Pfam" id="PF02388">
    <property type="entry name" value="FemAB"/>
    <property type="match status" value="2"/>
</dbReference>
<evidence type="ECO:0000313" key="7">
    <source>
        <dbReference type="EMBL" id="PIT94450.1"/>
    </source>
</evidence>
<dbReference type="PROSITE" id="PS51191">
    <property type="entry name" value="FEMABX"/>
    <property type="match status" value="1"/>
</dbReference>
<dbReference type="InterPro" id="IPR050644">
    <property type="entry name" value="PG_Glycine_Bridge_Synth"/>
</dbReference>
<keyword evidence="6" id="KW-0961">Cell wall biogenesis/degradation</keyword>
<evidence type="ECO:0000256" key="3">
    <source>
        <dbReference type="ARBA" id="ARBA00022960"/>
    </source>
</evidence>
<dbReference type="SUPFAM" id="SSF55729">
    <property type="entry name" value="Acyl-CoA N-acyltransferases (Nat)"/>
    <property type="match status" value="1"/>
</dbReference>
<evidence type="ECO:0008006" key="9">
    <source>
        <dbReference type="Google" id="ProtNLM"/>
    </source>
</evidence>
<comment type="similarity">
    <text evidence="1">Belongs to the FemABX family.</text>
</comment>
<keyword evidence="3" id="KW-0133">Cell shape</keyword>
<dbReference type="InterPro" id="IPR003447">
    <property type="entry name" value="FEMABX"/>
</dbReference>
<evidence type="ECO:0000313" key="8">
    <source>
        <dbReference type="Proteomes" id="UP000228900"/>
    </source>
</evidence>
<evidence type="ECO:0000256" key="6">
    <source>
        <dbReference type="ARBA" id="ARBA00023316"/>
    </source>
</evidence>
<sequence length="290" mass="33517">MNELATKFQSEPSFLQSSAWADLQNKSHRSVTKIGRSFFLQKPLFLRKHYLYGPRIEAGDLELLKKDQTAVFVRFEPNAADWTGRGIKTIPIQPAKTIILDLTKSEDDLLASMHQKTRYNIRLATKKGVVIKTDNSRIDDFLHLMSQTTERDNFFAHEAAYYRTMADFDPGFIKLILAEYKGQVIAAGLFCFCKPTAIYMHGASSNEFRNTMAPYLLQWEAIRQAKEGGFKYYDFYGIDAQKWPGVTRFKEGFGGTEINYAGTFDLVLQPFWYFVYKMLRLMRRGLKKVL</sequence>
<evidence type="ECO:0000256" key="4">
    <source>
        <dbReference type="ARBA" id="ARBA00022984"/>
    </source>
</evidence>